<proteinExistence type="predicted"/>
<keyword evidence="2" id="KW-0812">Transmembrane</keyword>
<accession>F4WF49</accession>
<evidence type="ECO:0000256" key="1">
    <source>
        <dbReference type="SAM" id="MobiDB-lite"/>
    </source>
</evidence>
<reference evidence="3" key="1">
    <citation type="submission" date="2011-02" db="EMBL/GenBank/DDBJ databases">
        <title>The genome of the leaf-cutting ant Acromyrmex echinatior suggests key adaptations to social evolution and fungus farming.</title>
        <authorList>
            <person name="Nygaard S."/>
            <person name="Zhang G."/>
        </authorList>
    </citation>
    <scope>NUCLEOTIDE SEQUENCE</scope>
</reference>
<feature type="compositionally biased region" description="Basic residues" evidence="1">
    <location>
        <begin position="8"/>
        <end position="18"/>
    </location>
</feature>
<evidence type="ECO:0000313" key="3">
    <source>
        <dbReference type="EMBL" id="EGI67100.1"/>
    </source>
</evidence>
<protein>
    <submittedName>
        <fullName evidence="3">Uncharacterized protein</fullName>
    </submittedName>
</protein>
<gene>
    <name evidence="3" type="ORF">G5I_04255</name>
</gene>
<dbReference type="EMBL" id="GL888115">
    <property type="protein sequence ID" value="EGI67100.1"/>
    <property type="molecule type" value="Genomic_DNA"/>
</dbReference>
<name>F4WF49_ACREC</name>
<feature type="transmembrane region" description="Helical" evidence="2">
    <location>
        <begin position="41"/>
        <end position="59"/>
    </location>
</feature>
<dbReference type="AlphaFoldDB" id="F4WF49"/>
<evidence type="ECO:0000256" key="2">
    <source>
        <dbReference type="SAM" id="Phobius"/>
    </source>
</evidence>
<keyword evidence="2" id="KW-0472">Membrane</keyword>
<sequence length="103" mass="11937">MDNGGEGKKRKRCKKTAGRKNPPDFRSPLKPPIETNVLRNARYYMTICPYCVILYFLLFGTNKSWDTEENVCKEKAEKYRTEQCQAEPSRAELSRTVTELAAR</sequence>
<feature type="region of interest" description="Disordered" evidence="1">
    <location>
        <begin position="1"/>
        <end position="31"/>
    </location>
</feature>
<organism evidence="4">
    <name type="scientific">Acromyrmex echinatior</name>
    <name type="common">Panamanian leafcutter ant</name>
    <name type="synonym">Acromyrmex octospinosus echinatior</name>
    <dbReference type="NCBI Taxonomy" id="103372"/>
    <lineage>
        <taxon>Eukaryota</taxon>
        <taxon>Metazoa</taxon>
        <taxon>Ecdysozoa</taxon>
        <taxon>Arthropoda</taxon>
        <taxon>Hexapoda</taxon>
        <taxon>Insecta</taxon>
        <taxon>Pterygota</taxon>
        <taxon>Neoptera</taxon>
        <taxon>Endopterygota</taxon>
        <taxon>Hymenoptera</taxon>
        <taxon>Apocrita</taxon>
        <taxon>Aculeata</taxon>
        <taxon>Formicoidea</taxon>
        <taxon>Formicidae</taxon>
        <taxon>Myrmicinae</taxon>
        <taxon>Acromyrmex</taxon>
    </lineage>
</organism>
<keyword evidence="4" id="KW-1185">Reference proteome</keyword>
<dbReference type="Proteomes" id="UP000007755">
    <property type="component" value="Unassembled WGS sequence"/>
</dbReference>
<evidence type="ECO:0000313" key="4">
    <source>
        <dbReference type="Proteomes" id="UP000007755"/>
    </source>
</evidence>
<keyword evidence="2" id="KW-1133">Transmembrane helix</keyword>
<dbReference type="InParanoid" id="F4WF49"/>